<keyword evidence="2" id="KW-1185">Reference proteome</keyword>
<evidence type="ECO:0000313" key="1">
    <source>
        <dbReference type="EMBL" id="EEH57490.1"/>
    </source>
</evidence>
<dbReference type="STRING" id="564608.C1MSD8"/>
<dbReference type="eggNOG" id="KOG4411">
    <property type="taxonomic scope" value="Eukaryota"/>
</dbReference>
<dbReference type="SUPFAM" id="SSF48576">
    <property type="entry name" value="Terpenoid synthases"/>
    <property type="match status" value="1"/>
</dbReference>
<dbReference type="RefSeq" id="XP_003059035.1">
    <property type="nucleotide sequence ID" value="XM_003058989.1"/>
</dbReference>
<proteinExistence type="predicted"/>
<reference evidence="1 2" key="1">
    <citation type="journal article" date="2009" name="Science">
        <title>Green evolution and dynamic adaptations revealed by genomes of the marine picoeukaryotes Micromonas.</title>
        <authorList>
            <person name="Worden A.Z."/>
            <person name="Lee J.H."/>
            <person name="Mock T."/>
            <person name="Rouze P."/>
            <person name="Simmons M.P."/>
            <person name="Aerts A.L."/>
            <person name="Allen A.E."/>
            <person name="Cuvelier M.L."/>
            <person name="Derelle E."/>
            <person name="Everett M.V."/>
            <person name="Foulon E."/>
            <person name="Grimwood J."/>
            <person name="Gundlach H."/>
            <person name="Henrissat B."/>
            <person name="Napoli C."/>
            <person name="McDonald S.M."/>
            <person name="Parker M.S."/>
            <person name="Rombauts S."/>
            <person name="Salamov A."/>
            <person name="Von Dassow P."/>
            <person name="Badger J.H."/>
            <person name="Coutinho P.M."/>
            <person name="Demir E."/>
            <person name="Dubchak I."/>
            <person name="Gentemann C."/>
            <person name="Eikrem W."/>
            <person name="Gready J.E."/>
            <person name="John U."/>
            <person name="Lanier W."/>
            <person name="Lindquist E.A."/>
            <person name="Lucas S."/>
            <person name="Mayer K.F."/>
            <person name="Moreau H."/>
            <person name="Not F."/>
            <person name="Otillar R."/>
            <person name="Panaud O."/>
            <person name="Pangilinan J."/>
            <person name="Paulsen I."/>
            <person name="Piegu B."/>
            <person name="Poliakov A."/>
            <person name="Robbens S."/>
            <person name="Schmutz J."/>
            <person name="Toulza E."/>
            <person name="Wyss T."/>
            <person name="Zelensky A."/>
            <person name="Zhou K."/>
            <person name="Armbrust E.V."/>
            <person name="Bhattacharya D."/>
            <person name="Goodenough U.W."/>
            <person name="Van de Peer Y."/>
            <person name="Grigoriev I.V."/>
        </authorList>
    </citation>
    <scope>NUCLEOTIDE SEQUENCE [LARGE SCALE GENOMIC DNA]</scope>
    <source>
        <strain evidence="1 2">CCMP1545</strain>
    </source>
</reference>
<dbReference type="Proteomes" id="UP000001876">
    <property type="component" value="Unassembled WGS sequence"/>
</dbReference>
<evidence type="ECO:0000313" key="2">
    <source>
        <dbReference type="Proteomes" id="UP000001876"/>
    </source>
</evidence>
<dbReference type="InterPro" id="IPR008949">
    <property type="entry name" value="Isoprenoid_synthase_dom_sf"/>
</dbReference>
<sequence length="163" mass="17553">MDLAGGVRDAETDHACAHLGKAIGVANLLRGTHAHSKQRRSYIPVDLCAKHGVSTEDVYRGNSTEALRNAVHEVASAAMAHLNTARGMRERIAAKCSRRVLSISRREDAATAAAVLLPAVGTGAYLDALEKRDFDVFDPGLIRGTMPLVTQARIGWNAYRGTY</sequence>
<dbReference type="Pfam" id="PF00494">
    <property type="entry name" value="SQS_PSY"/>
    <property type="match status" value="1"/>
</dbReference>
<dbReference type="AlphaFoldDB" id="C1MSD8"/>
<dbReference type="OMA" id="ETDHACA"/>
<protein>
    <submittedName>
        <fullName evidence="1">Predicted protein</fullName>
    </submittedName>
</protein>
<dbReference type="OrthoDB" id="10252354at2759"/>
<dbReference type="Gene3D" id="1.10.600.10">
    <property type="entry name" value="Farnesyl Diphosphate Synthase"/>
    <property type="match status" value="1"/>
</dbReference>
<accession>C1MSD8</accession>
<dbReference type="EMBL" id="GG663739">
    <property type="protein sequence ID" value="EEH57490.1"/>
    <property type="molecule type" value="Genomic_DNA"/>
</dbReference>
<name>C1MSD8_MICPC</name>
<dbReference type="GeneID" id="9684102"/>
<organism evidence="2">
    <name type="scientific">Micromonas pusilla (strain CCMP1545)</name>
    <name type="common">Picoplanktonic green alga</name>
    <dbReference type="NCBI Taxonomy" id="564608"/>
    <lineage>
        <taxon>Eukaryota</taxon>
        <taxon>Viridiplantae</taxon>
        <taxon>Chlorophyta</taxon>
        <taxon>Mamiellophyceae</taxon>
        <taxon>Mamiellales</taxon>
        <taxon>Mamiellaceae</taxon>
        <taxon>Micromonas</taxon>
    </lineage>
</organism>
<dbReference type="KEGG" id="mpp:MICPUCDRAFT_58448"/>
<dbReference type="InterPro" id="IPR002060">
    <property type="entry name" value="Squ/phyt_synthse"/>
</dbReference>
<gene>
    <name evidence="1" type="ORF">MICPUCDRAFT_58448</name>
</gene>